<proteinExistence type="inferred from homology"/>
<dbReference type="GO" id="GO:0019843">
    <property type="term" value="F:rRNA binding"/>
    <property type="evidence" value="ECO:0007669"/>
    <property type="project" value="UniProtKB-UniRule"/>
</dbReference>
<dbReference type="PANTHER" id="PTHR11994">
    <property type="entry name" value="60S RIBOSOMAL PROTEIN L11-RELATED"/>
    <property type="match status" value="1"/>
</dbReference>
<keyword evidence="5" id="KW-0699">rRNA-binding</keyword>
<dbReference type="NCBIfam" id="NF000585">
    <property type="entry name" value="PRK00010.1"/>
    <property type="match status" value="1"/>
</dbReference>
<evidence type="ECO:0000313" key="9">
    <source>
        <dbReference type="EMBL" id="KKQ10411.1"/>
    </source>
</evidence>
<dbReference type="InterPro" id="IPR022803">
    <property type="entry name" value="Ribosomal_uL5_dom_sf"/>
</dbReference>
<reference evidence="9 10" key="1">
    <citation type="journal article" date="2015" name="Nature">
        <title>rRNA introns, odd ribosomes, and small enigmatic genomes across a large radiation of phyla.</title>
        <authorList>
            <person name="Brown C.T."/>
            <person name="Hug L.A."/>
            <person name="Thomas B.C."/>
            <person name="Sharon I."/>
            <person name="Castelle C.J."/>
            <person name="Singh A."/>
            <person name="Wilkins M.J."/>
            <person name="Williams K.H."/>
            <person name="Banfield J.F."/>
        </authorList>
    </citation>
    <scope>NUCLEOTIDE SEQUENCE [LARGE SCALE GENOMIC DNA]</scope>
</reference>
<comment type="subunit">
    <text evidence="5">Part of the 50S ribosomal subunit; part of the 5S rRNA/L5/L18/L25 subcomplex. Contacts the 5S rRNA and the P site tRNA. Forms a bridge to the 30S subunit in the 70S ribosome.</text>
</comment>
<evidence type="ECO:0000259" key="8">
    <source>
        <dbReference type="Pfam" id="PF00673"/>
    </source>
</evidence>
<dbReference type="GO" id="GO:0000049">
    <property type="term" value="F:tRNA binding"/>
    <property type="evidence" value="ECO:0007669"/>
    <property type="project" value="UniProtKB-UniRule"/>
</dbReference>
<dbReference type="GO" id="GO:0005840">
    <property type="term" value="C:ribosome"/>
    <property type="evidence" value="ECO:0007669"/>
    <property type="project" value="UniProtKB-KW"/>
</dbReference>
<organism evidence="9 10">
    <name type="scientific">Candidatus Daviesbacteria bacterium GW2011_GWB1_36_5</name>
    <dbReference type="NCBI Taxonomy" id="1618426"/>
    <lineage>
        <taxon>Bacteria</taxon>
        <taxon>Candidatus Daviesiibacteriota</taxon>
    </lineage>
</organism>
<dbReference type="GO" id="GO:0003735">
    <property type="term" value="F:structural constituent of ribosome"/>
    <property type="evidence" value="ECO:0007669"/>
    <property type="project" value="InterPro"/>
</dbReference>
<dbReference type="Pfam" id="PF00673">
    <property type="entry name" value="Ribosomal_L5_C"/>
    <property type="match status" value="1"/>
</dbReference>
<evidence type="ECO:0000256" key="1">
    <source>
        <dbReference type="ARBA" id="ARBA00008553"/>
    </source>
</evidence>
<dbReference type="InterPro" id="IPR031310">
    <property type="entry name" value="Ribosomal_uL5_N"/>
</dbReference>
<dbReference type="SUPFAM" id="SSF55282">
    <property type="entry name" value="RL5-like"/>
    <property type="match status" value="1"/>
</dbReference>
<comment type="caution">
    <text evidence="9">The sequence shown here is derived from an EMBL/GenBank/DDBJ whole genome shotgun (WGS) entry which is preliminary data.</text>
</comment>
<dbReference type="Proteomes" id="UP000034492">
    <property type="component" value="Unassembled WGS sequence"/>
</dbReference>
<feature type="domain" description="Large ribosomal subunit protein uL5 C-terminal" evidence="8">
    <location>
        <begin position="111"/>
        <end position="203"/>
    </location>
</feature>
<dbReference type="Gene3D" id="3.30.1440.10">
    <property type="match status" value="1"/>
</dbReference>
<dbReference type="InterPro" id="IPR031309">
    <property type="entry name" value="Ribosomal_uL5_C"/>
</dbReference>
<evidence type="ECO:0000259" key="7">
    <source>
        <dbReference type="Pfam" id="PF00281"/>
    </source>
</evidence>
<evidence type="ECO:0000256" key="2">
    <source>
        <dbReference type="ARBA" id="ARBA00022980"/>
    </source>
</evidence>
<dbReference type="InterPro" id="IPR020930">
    <property type="entry name" value="Ribosomal_uL5_bac-type"/>
</dbReference>
<keyword evidence="5" id="KW-0820">tRNA-binding</keyword>
<protein>
    <recommendedName>
        <fullName evidence="4 5">Large ribosomal subunit protein uL5</fullName>
    </recommendedName>
</protein>
<name>A0A0G0I2S1_9BACT</name>
<dbReference type="PROSITE" id="PS00358">
    <property type="entry name" value="RIBOSOMAL_L5"/>
    <property type="match status" value="1"/>
</dbReference>
<dbReference type="Pfam" id="PF00281">
    <property type="entry name" value="Ribosomal_L5"/>
    <property type="match status" value="1"/>
</dbReference>
<evidence type="ECO:0000256" key="6">
    <source>
        <dbReference type="RuleBase" id="RU003930"/>
    </source>
</evidence>
<dbReference type="GO" id="GO:1990904">
    <property type="term" value="C:ribonucleoprotein complex"/>
    <property type="evidence" value="ECO:0007669"/>
    <property type="project" value="UniProtKB-KW"/>
</dbReference>
<comment type="similarity">
    <text evidence="1 5 6">Belongs to the universal ribosomal protein uL5 family.</text>
</comment>
<dbReference type="PIRSF" id="PIRSF002161">
    <property type="entry name" value="Ribosomal_L5"/>
    <property type="match status" value="1"/>
</dbReference>
<dbReference type="AlphaFoldDB" id="A0A0G0I2S1"/>
<dbReference type="FunFam" id="3.30.1440.10:FF:000001">
    <property type="entry name" value="50S ribosomal protein L5"/>
    <property type="match status" value="1"/>
</dbReference>
<keyword evidence="2 5" id="KW-0689">Ribosomal protein</keyword>
<evidence type="ECO:0000256" key="5">
    <source>
        <dbReference type="HAMAP-Rule" id="MF_01333"/>
    </source>
</evidence>
<evidence type="ECO:0000313" key="10">
    <source>
        <dbReference type="Proteomes" id="UP000034492"/>
    </source>
</evidence>
<evidence type="ECO:0000256" key="4">
    <source>
        <dbReference type="ARBA" id="ARBA00035245"/>
    </source>
</evidence>
<keyword evidence="3 5" id="KW-0687">Ribonucleoprotein</keyword>
<dbReference type="HAMAP" id="MF_01333_B">
    <property type="entry name" value="Ribosomal_uL5_B"/>
    <property type="match status" value="1"/>
</dbReference>
<dbReference type="PATRIC" id="fig|1618426.3.peg.257"/>
<sequence>MRDFRIILKSMFQYWLQSLKKVTQKIMNNLKKKYLEEVSEKLKEEFAVKNHMAIPRVRKVVINIGLADAKDNAGILEKMSGNLGALAGQKPVVTKAKQSIAAFKLTAGQSIGLMVTLRGEKMYSFLEKLFNIVLPKVRDFRGVSDKSFDKSGNYNLGLREQIIFPEIDYKNIDKPRGLQITINTTAKNEEEGKRLLELMGMPFVKGAING</sequence>
<dbReference type="GO" id="GO:0006412">
    <property type="term" value="P:translation"/>
    <property type="evidence" value="ECO:0007669"/>
    <property type="project" value="UniProtKB-UniRule"/>
</dbReference>
<accession>A0A0G0I2S1</accession>
<evidence type="ECO:0000256" key="3">
    <source>
        <dbReference type="ARBA" id="ARBA00023274"/>
    </source>
</evidence>
<feature type="domain" description="Large ribosomal subunit protein uL5 N-terminal" evidence="7">
    <location>
        <begin position="50"/>
        <end position="105"/>
    </location>
</feature>
<dbReference type="InterPro" id="IPR002132">
    <property type="entry name" value="Ribosomal_uL5"/>
</dbReference>
<dbReference type="InterPro" id="IPR020929">
    <property type="entry name" value="Ribosomal_uL5_CS"/>
</dbReference>
<gene>
    <name evidence="5" type="primary">rplE</name>
    <name evidence="9" type="ORF">US19_C0005G0023</name>
</gene>
<dbReference type="EMBL" id="LBSA01000005">
    <property type="protein sequence ID" value="KKQ10411.1"/>
    <property type="molecule type" value="Genomic_DNA"/>
</dbReference>
<comment type="function">
    <text evidence="5">This is 1 of the proteins that bind and probably mediate the attachment of the 5S RNA into the large ribosomal subunit, where it forms part of the central protuberance. In the 70S ribosome it contacts protein S13 of the 30S subunit (bridge B1b), connecting the 2 subunits; this bridge is implicated in subunit movement. Contacts the P site tRNA; the 5S rRNA and some of its associated proteins might help stabilize positioning of ribosome-bound tRNAs.</text>
</comment>
<keyword evidence="5" id="KW-0694">RNA-binding</keyword>